<feature type="binding site" evidence="10">
    <location>
        <begin position="29"/>
        <end position="32"/>
    </location>
    <ligand>
        <name>5-methyltetrahydropteroyltri-L-glutamate</name>
        <dbReference type="ChEBI" id="CHEBI:58207"/>
    </ligand>
</feature>
<evidence type="ECO:0000256" key="9">
    <source>
        <dbReference type="ARBA" id="ARBA00023167"/>
    </source>
</evidence>
<evidence type="ECO:0000256" key="11">
    <source>
        <dbReference type="PIRSR" id="PIRSR000382-1"/>
    </source>
</evidence>
<feature type="binding site" evidence="10 11">
    <location>
        <begin position="448"/>
        <end position="450"/>
    </location>
    <ligand>
        <name>L-homocysteine</name>
        <dbReference type="ChEBI" id="CHEBI:58199"/>
    </ligand>
</feature>
<feature type="domain" description="Cobalamin-independent methionine synthase MetE N-terminal" evidence="15">
    <location>
        <begin position="17"/>
        <end position="325"/>
    </location>
</feature>
<dbReference type="InterPro" id="IPR013215">
    <property type="entry name" value="Cbl-indep_Met_Synth_N"/>
</dbReference>
<feature type="binding site" evidence="12">
    <location>
        <position position="743"/>
    </location>
    <ligand>
        <name>Zn(2+)</name>
        <dbReference type="ChEBI" id="CHEBI:29105"/>
        <label>1</label>
        <note>catalytic</note>
    </ligand>
</feature>
<comment type="function">
    <text evidence="1 10">Catalyzes the transfer of a methyl group from 5-methyltetrahydrofolate to homocysteine resulting in methionine formation.</text>
</comment>
<keyword evidence="5 10" id="KW-0028">Amino-acid biosynthesis</keyword>
<name>A0A0E0UXS6_LISMM</name>
<comment type="similarity">
    <text evidence="3 10">Belongs to the vitamin-B12 independent methionine synthase family.</text>
</comment>
<feature type="binding site" evidence="10">
    <location>
        <position position="658"/>
    </location>
    <ligand>
        <name>Zn(2+)</name>
        <dbReference type="ChEBI" id="CHEBI:29105"/>
        <note>catalytic</note>
    </ligand>
</feature>
<feature type="binding site" evidence="10">
    <location>
        <position position="743"/>
    </location>
    <ligand>
        <name>Zn(2+)</name>
        <dbReference type="ChEBI" id="CHEBI:29105"/>
        <note>catalytic</note>
    </ligand>
</feature>
<dbReference type="NCBIfam" id="NF003556">
    <property type="entry name" value="PRK05222.1"/>
    <property type="match status" value="1"/>
</dbReference>
<accession>A0A0E0UXS6</accession>
<dbReference type="CDD" id="cd03311">
    <property type="entry name" value="CIMS_C_terminal_like"/>
    <property type="match status" value="1"/>
</dbReference>
<feature type="binding site" evidence="12">
    <location>
        <position position="682"/>
    </location>
    <ligand>
        <name>Zn(2+)</name>
        <dbReference type="ChEBI" id="CHEBI:29105"/>
        <label>1</label>
        <note>catalytic</note>
    </ligand>
</feature>
<evidence type="ECO:0000256" key="12">
    <source>
        <dbReference type="PIRSR" id="PIRSR000382-2"/>
    </source>
</evidence>
<feature type="binding site" evidence="10">
    <location>
        <position position="660"/>
    </location>
    <ligand>
        <name>Zn(2+)</name>
        <dbReference type="ChEBI" id="CHEBI:29105"/>
        <note>catalytic</note>
    </ligand>
</feature>
<evidence type="ECO:0000256" key="4">
    <source>
        <dbReference type="ARBA" id="ARBA00022603"/>
    </source>
</evidence>
<dbReference type="GO" id="GO:0032259">
    <property type="term" value="P:methylation"/>
    <property type="evidence" value="ECO:0007669"/>
    <property type="project" value="UniProtKB-KW"/>
</dbReference>
<feature type="binding site" evidence="10 11">
    <location>
        <position position="501"/>
    </location>
    <ligand>
        <name>L-methionine</name>
        <dbReference type="ChEBI" id="CHEBI:57844"/>
    </ligand>
</feature>
<reference evidence="16 17" key="1">
    <citation type="journal article" date="2011" name="J. Bacteriol.">
        <title>Genome sequence of the nonpathogenic Listeria monocytogenes serovar 4a strain M7.</title>
        <authorList>
            <person name="Chen J."/>
            <person name="Xia Y."/>
            <person name="Cheng C."/>
            <person name="Fang C."/>
            <person name="Shan Y."/>
            <person name="Jin G."/>
            <person name="Fang W."/>
        </authorList>
    </citation>
    <scope>NUCLEOTIDE SEQUENCE [LARGE SCALE GENOMIC DNA]</scope>
    <source>
        <strain evidence="16 17">M7</strain>
    </source>
</reference>
<keyword evidence="9 10" id="KW-0486">Methionine biosynthesis</keyword>
<dbReference type="PATRIC" id="fig|1030009.3.peg.1759"/>
<comment type="caution">
    <text evidence="10">Lacks conserved residue(s) required for the propagation of feature annotation.</text>
</comment>
<evidence type="ECO:0000256" key="5">
    <source>
        <dbReference type="ARBA" id="ARBA00022605"/>
    </source>
</evidence>
<dbReference type="InterPro" id="IPR002629">
    <property type="entry name" value="Met_Synth_C/arc"/>
</dbReference>
<evidence type="ECO:0000259" key="14">
    <source>
        <dbReference type="Pfam" id="PF01717"/>
    </source>
</evidence>
<dbReference type="HAMAP" id="MF_00172">
    <property type="entry name" value="Meth_synth"/>
    <property type="match status" value="1"/>
</dbReference>
<dbReference type="InterPro" id="IPR006276">
    <property type="entry name" value="Cobalamin-indep_Met_synthase"/>
</dbReference>
<feature type="binding site" evidence="10 11">
    <location>
        <position position="616"/>
    </location>
    <ligand>
        <name>L-homocysteine</name>
        <dbReference type="ChEBI" id="CHEBI:58199"/>
    </ligand>
</feature>
<feature type="binding site" evidence="10">
    <location>
        <position position="622"/>
    </location>
    <ligand>
        <name>5-methyltetrahydropteroyltri-L-glutamate</name>
        <dbReference type="ChEBI" id="CHEBI:58207"/>
    </ligand>
</feature>
<evidence type="ECO:0000256" key="1">
    <source>
        <dbReference type="ARBA" id="ARBA00002777"/>
    </source>
</evidence>
<dbReference type="KEGG" id="lmq:LMM7_1770"/>
<evidence type="ECO:0000256" key="8">
    <source>
        <dbReference type="ARBA" id="ARBA00022833"/>
    </source>
</evidence>
<feature type="binding site" evidence="11">
    <location>
        <position position="130"/>
    </location>
    <ligand>
        <name>5-methyltetrahydropteroyltri-L-glutamate</name>
        <dbReference type="ChEBI" id="CHEBI:58207"/>
    </ligand>
</feature>
<dbReference type="InterPro" id="IPR038071">
    <property type="entry name" value="UROD/MetE-like_sf"/>
</dbReference>
<feature type="binding site" evidence="12">
    <location>
        <position position="658"/>
    </location>
    <ligand>
        <name>Zn(2+)</name>
        <dbReference type="ChEBI" id="CHEBI:29105"/>
        <label>2</label>
    </ligand>
</feature>
<organism evidence="16 17">
    <name type="scientific">Listeria monocytogenes serotype 4a (strain M7)</name>
    <dbReference type="NCBI Taxonomy" id="1030009"/>
    <lineage>
        <taxon>Bacteria</taxon>
        <taxon>Bacillati</taxon>
        <taxon>Bacillota</taxon>
        <taxon>Bacilli</taxon>
        <taxon>Bacillales</taxon>
        <taxon>Listeriaceae</taxon>
        <taxon>Listeria</taxon>
    </lineage>
</organism>
<evidence type="ECO:0000313" key="17">
    <source>
        <dbReference type="Proteomes" id="UP000000486"/>
    </source>
</evidence>
<keyword evidence="7 10" id="KW-0479">Metal-binding</keyword>
<feature type="binding site" evidence="12">
    <location>
        <position position="660"/>
    </location>
    <ligand>
        <name>Zn(2+)</name>
        <dbReference type="ChEBI" id="CHEBI:29105"/>
        <label>1</label>
        <note>catalytic</note>
    </ligand>
</feature>
<keyword evidence="6 10" id="KW-0808">Transferase</keyword>
<dbReference type="GO" id="GO:0009086">
    <property type="term" value="P:methionine biosynthetic process"/>
    <property type="evidence" value="ECO:0007669"/>
    <property type="project" value="UniProtKB-UniRule"/>
</dbReference>
<gene>
    <name evidence="10 16" type="primary">metE</name>
    <name evidence="16" type="ordered locus">LMM7_1770</name>
</gene>
<keyword evidence="8 10" id="KW-0862">Zinc</keyword>
<feature type="binding site" evidence="10 11">
    <location>
        <position position="616"/>
    </location>
    <ligand>
        <name>L-methionine</name>
        <dbReference type="ChEBI" id="CHEBI:57844"/>
    </ligand>
</feature>
<evidence type="ECO:0000259" key="15">
    <source>
        <dbReference type="Pfam" id="PF08267"/>
    </source>
</evidence>
<dbReference type="Gene3D" id="3.20.20.210">
    <property type="match status" value="2"/>
</dbReference>
<dbReference type="EC" id="2.1.1.14" evidence="10"/>
<dbReference type="PANTHER" id="PTHR30519">
    <property type="entry name" value="5-METHYLTETRAHYDROPTEROYLTRIGLUTAMATE--HOMOCYSTEINE METHYLTRANSFERASE"/>
    <property type="match status" value="1"/>
</dbReference>
<feature type="binding site" evidence="10 11">
    <location>
        <begin position="448"/>
        <end position="450"/>
    </location>
    <ligand>
        <name>L-methionine</name>
        <dbReference type="ChEBI" id="CHEBI:57844"/>
    </ligand>
</feature>
<feature type="binding site" evidence="10">
    <location>
        <position position="682"/>
    </location>
    <ligand>
        <name>Zn(2+)</name>
        <dbReference type="ChEBI" id="CHEBI:29105"/>
        <note>catalytic</note>
    </ligand>
</feature>
<comment type="catalytic activity">
    <reaction evidence="10">
        <text>5-methyltetrahydropteroyltri-L-glutamate + L-homocysteine = tetrahydropteroyltri-L-glutamate + L-methionine</text>
        <dbReference type="Rhea" id="RHEA:21196"/>
        <dbReference type="ChEBI" id="CHEBI:57844"/>
        <dbReference type="ChEBI" id="CHEBI:58140"/>
        <dbReference type="ChEBI" id="CHEBI:58199"/>
        <dbReference type="ChEBI" id="CHEBI:58207"/>
        <dbReference type="EC" id="2.1.1.14"/>
    </reaction>
</comment>
<sequence>MAKNGEDKVISMVKAISSNLGYPRLGEKREWKRALEKFWNGTISEEELLAETKTLRLHALKKQQDKGIDLIPVGDFSFYDQVLDTSVTFGIIPKRFQHDGGKVSLNTYFDIARGKNDAVASEMTKWFNTNYHYIVPELADAEPKVLDNRALYYYEEAKKELGIEGKPVLVGPITYLKLGKGSDAESFEVLLDKFIPAYVEILKELEAAGATWVQIDEPYLATSFDKKEIALFEKVYQAFQTAVPNLKIELQTYFESLDYYEEVVNLPVAAIGIDFVHDHGDSLKALKAYGFPEDKYLAAGVVDGRNVWRSDLDAKLELLTEIANYVADGKLIVQPSNSLLHVPVTKLSEPDLDEVILGGLSFADQKLDEITILTKALTNGAESVAAELAESRAAVTALNESSHRNNLEVQEAIANLKNVRVDRELPFAERIKLQHAWLKLPLFPTTTIGSFPQSPEVRKTRADWLKGNITDAEYNAFIEKETARWIKIQEDLDIDVLVHGEFERTDMVEYFGQKLAGFQATKFGWVQSYGSRAVRPPLIYGDVAFTEEITVKESVYAQSLTKRPVKGMLTAPVTIINWSFVRDDVPESVVANQVGLALRKEVEALERNGIKVIQVDEPALREGLPLKQARWQKYLDDAVYSFKLTTASVQNDTQIHTHMCYSDFDDIIDTISALDADVISIETSRSHGEIISTFEEVTYDKEIGLGVYDIHSPRVPTVTEIQDNIRRALRAIDAKQFWINPDCGLKTRKEPETIAALQDMIKATKEVRAEYQVLEK</sequence>
<evidence type="ECO:0000256" key="6">
    <source>
        <dbReference type="ARBA" id="ARBA00022679"/>
    </source>
</evidence>
<feature type="binding site" evidence="10">
    <location>
        <position position="125"/>
    </location>
    <ligand>
        <name>5-methyltetrahydropteroyltri-L-glutamate</name>
        <dbReference type="ChEBI" id="CHEBI:58207"/>
    </ligand>
</feature>
<evidence type="ECO:0000256" key="10">
    <source>
        <dbReference type="HAMAP-Rule" id="MF_00172"/>
    </source>
</evidence>
<comment type="cofactor">
    <cofactor evidence="10">
        <name>Zn(2+)</name>
        <dbReference type="ChEBI" id="CHEBI:29105"/>
    </cofactor>
    <text evidence="10">Binds 1 zinc ion per subunit.</text>
</comment>
<dbReference type="PIRSF" id="PIRSF000382">
    <property type="entry name" value="MeTrfase_B12_ind"/>
    <property type="match status" value="1"/>
</dbReference>
<evidence type="ECO:0000313" key="16">
    <source>
        <dbReference type="EMBL" id="AEH92775.1"/>
    </source>
</evidence>
<dbReference type="GO" id="GO:0008270">
    <property type="term" value="F:zinc ion binding"/>
    <property type="evidence" value="ECO:0007669"/>
    <property type="project" value="InterPro"/>
</dbReference>
<dbReference type="HOGENOM" id="CLU_013175_0_0_9"/>
<dbReference type="SUPFAM" id="SSF51726">
    <property type="entry name" value="UROD/MetE-like"/>
    <property type="match status" value="2"/>
</dbReference>
<evidence type="ECO:0000256" key="2">
    <source>
        <dbReference type="ARBA" id="ARBA00004681"/>
    </source>
</evidence>
<dbReference type="AlphaFoldDB" id="A0A0E0UXS6"/>
<feature type="binding site" evidence="10 11">
    <location>
        <position position="578"/>
    </location>
    <ligand>
        <name>5-methyltetrahydropteroyltri-L-glutamate</name>
        <dbReference type="ChEBI" id="CHEBI:58207"/>
    </ligand>
</feature>
<dbReference type="GO" id="GO:0003871">
    <property type="term" value="F:5-methyltetrahydropteroyltriglutamate-homocysteine S-methyltransferase activity"/>
    <property type="evidence" value="ECO:0007669"/>
    <property type="project" value="UniProtKB-UniRule"/>
</dbReference>
<dbReference type="Pfam" id="PF01717">
    <property type="entry name" value="Meth_synt_2"/>
    <property type="match status" value="1"/>
</dbReference>
<keyword evidence="10" id="KW-0677">Repeat</keyword>
<feature type="domain" description="Cobalamin-independent methionine synthase MetE C-terminal/archaeal" evidence="14">
    <location>
        <begin position="443"/>
        <end position="765"/>
    </location>
</feature>
<comment type="pathway">
    <text evidence="2 10">Amino-acid biosynthesis; L-methionine biosynthesis via de novo pathway; L-methionine from L-homocysteine (MetE route): step 1/1.</text>
</comment>
<keyword evidence="4 10" id="KW-0489">Methyltransferase</keyword>
<feature type="binding site" evidence="11">
    <location>
        <position position="32"/>
    </location>
    <ligand>
        <name>5-methyltetrahydropteroyltri-L-glutamate</name>
        <dbReference type="ChEBI" id="CHEBI:58207"/>
    </ligand>
</feature>
<comment type="cofactor">
    <cofactor evidence="12">
        <name>Zn(2+)</name>
        <dbReference type="ChEBI" id="CHEBI:29105"/>
    </cofactor>
    <text evidence="12">Binds 2 Zn(2+) ions per subunit.</text>
</comment>
<proteinExistence type="inferred from homology"/>
<dbReference type="Proteomes" id="UP000000486">
    <property type="component" value="Chromosome"/>
</dbReference>
<dbReference type="Pfam" id="PF08267">
    <property type="entry name" value="Meth_synt_1"/>
    <property type="match status" value="1"/>
</dbReference>
<dbReference type="UniPathway" id="UPA00051">
    <property type="reaction ID" value="UER00082"/>
</dbReference>
<protein>
    <recommendedName>
        <fullName evidence="10">5-methyltetrahydropteroyltriglutamate--homocysteine methyltransferase</fullName>
        <ecNumber evidence="10">2.1.1.14</ecNumber>
    </recommendedName>
    <alternativeName>
        <fullName evidence="10">Cobalamin-independent methionine synthase</fullName>
    </alternativeName>
    <alternativeName>
        <fullName evidence="10">Methionine synthase, vitamin-B12 independent isozyme</fullName>
    </alternativeName>
</protein>
<evidence type="ECO:0000256" key="13">
    <source>
        <dbReference type="PIRSR" id="PIRSR000382-3"/>
    </source>
</evidence>
<dbReference type="NCBIfam" id="TIGR01371">
    <property type="entry name" value="met_syn_B12ind"/>
    <property type="match status" value="1"/>
</dbReference>
<evidence type="ECO:0000256" key="3">
    <source>
        <dbReference type="ARBA" id="ARBA00009553"/>
    </source>
</evidence>
<feature type="active site" description="Proton donor" evidence="10 13">
    <location>
        <position position="711"/>
    </location>
</feature>
<feature type="binding site" evidence="10">
    <location>
        <position position="501"/>
    </location>
    <ligand>
        <name>L-homocysteine</name>
        <dbReference type="ChEBI" id="CHEBI:58199"/>
    </ligand>
</feature>
<dbReference type="CDD" id="cd03312">
    <property type="entry name" value="CIMS_N_terminal_like"/>
    <property type="match status" value="1"/>
</dbReference>
<evidence type="ECO:0000256" key="7">
    <source>
        <dbReference type="ARBA" id="ARBA00022723"/>
    </source>
</evidence>
<dbReference type="EMBL" id="CP002816">
    <property type="protein sequence ID" value="AEH92775.1"/>
    <property type="molecule type" value="Genomic_DNA"/>
</dbReference>